<dbReference type="Gene3D" id="3.80.10.10">
    <property type="entry name" value="Ribonuclease Inhibitor"/>
    <property type="match status" value="3"/>
</dbReference>
<dbReference type="PANTHER" id="PTHR48051">
    <property type="match status" value="1"/>
</dbReference>
<evidence type="ECO:0000313" key="4">
    <source>
        <dbReference type="Proteomes" id="UP000295254"/>
    </source>
</evidence>
<dbReference type="SUPFAM" id="SSF52058">
    <property type="entry name" value="L domain-like"/>
    <property type="match status" value="2"/>
</dbReference>
<dbReference type="Pfam" id="PF00560">
    <property type="entry name" value="LRR_1"/>
    <property type="match status" value="1"/>
</dbReference>
<accession>A0A1H2M9R6</accession>
<organism evidence="3 4">
    <name type="scientific">Pseudomonas vancouverensis</name>
    <dbReference type="NCBI Taxonomy" id="95300"/>
    <lineage>
        <taxon>Bacteria</taxon>
        <taxon>Pseudomonadati</taxon>
        <taxon>Pseudomonadota</taxon>
        <taxon>Gammaproteobacteria</taxon>
        <taxon>Pseudomonadales</taxon>
        <taxon>Pseudomonadaceae</taxon>
        <taxon>Pseudomonas</taxon>
    </lineage>
</organism>
<gene>
    <name evidence="3" type="ORF">EIY72_25755</name>
</gene>
<keyword evidence="4" id="KW-1185">Reference proteome</keyword>
<dbReference type="EMBL" id="RRZK01000032">
    <property type="protein sequence ID" value="TDB57672.1"/>
    <property type="molecule type" value="Genomic_DNA"/>
</dbReference>
<dbReference type="SMART" id="SM00369">
    <property type="entry name" value="LRR_TYP"/>
    <property type="match status" value="7"/>
</dbReference>
<dbReference type="OrthoDB" id="1467561at2"/>
<keyword evidence="1" id="KW-0433">Leucine-rich repeat</keyword>
<dbReference type="InterPro" id="IPR001611">
    <property type="entry name" value="Leu-rich_rpt"/>
</dbReference>
<dbReference type="PROSITE" id="PS51450">
    <property type="entry name" value="LRR"/>
    <property type="match status" value="1"/>
</dbReference>
<reference evidence="4" key="1">
    <citation type="journal article" date="2019" name="bioRxiv">
        <title>Bacterially produced spermidine induces plant systemic susceptibility to pathogens.</title>
        <authorList>
            <person name="Melnyk R.A."/>
            <person name="Beskrovnaya P.A."/>
            <person name="Liu Z."/>
            <person name="Song Y."/>
            <person name="Haney C.H."/>
        </authorList>
    </citation>
    <scope>NUCLEOTIDE SEQUENCE [LARGE SCALE GENOMIC DNA]</scope>
    <source>
        <strain evidence="4">Dha-51</strain>
    </source>
</reference>
<proteinExistence type="predicted"/>
<dbReference type="RefSeq" id="WP_132680179.1">
    <property type="nucleotide sequence ID" value="NZ_LT629803.1"/>
</dbReference>
<dbReference type="PANTHER" id="PTHR48051:SF1">
    <property type="entry name" value="RAS SUPPRESSOR PROTEIN 1"/>
    <property type="match status" value="1"/>
</dbReference>
<comment type="caution">
    <text evidence="3">The sequence shown here is derived from an EMBL/GenBank/DDBJ whole genome shotgun (WGS) entry which is preliminary data.</text>
</comment>
<dbReference type="InterPro" id="IPR032675">
    <property type="entry name" value="LRR_dom_sf"/>
</dbReference>
<dbReference type="GO" id="GO:0005737">
    <property type="term" value="C:cytoplasm"/>
    <property type="evidence" value="ECO:0007669"/>
    <property type="project" value="TreeGrafter"/>
</dbReference>
<dbReference type="STRING" id="95300.SAMN05216558_0436"/>
<dbReference type="AlphaFoldDB" id="A0A1H2M9R6"/>
<evidence type="ECO:0000313" key="3">
    <source>
        <dbReference type="EMBL" id="TDB57672.1"/>
    </source>
</evidence>
<dbReference type="InterPro" id="IPR050216">
    <property type="entry name" value="LRR_domain-containing"/>
</dbReference>
<sequence length="795" mass="88952">MTLLSIKGSQSTRAVAPFLARFPELRHLDMHNVQLGSVPPAIGEMSQLRRLLLPNCGIALNPEGNALLSSLNHLNVLDLQNNPLAILPDTQAMPELVYLDASNTSIANVPDSLANHPRLAQARMRDNRINELPEAFFALDSEASKKFDFANNPLNTAARERIKTHYDRTRQNFRVLAEQADLDRTTALYPDLNPEQASTLIYSLPGTLAEGRVQLGRWETEITQLSADLRAWARDVPDTHPITGQPLDNVQMYAEHVAREEFAQNLERFWRRRSSQDPTQRADRFESKVAVAGDLPTLTADFSHATSLELRGNKAVGTTEQFLLLFPNLNDLQMRNFALHQIPSVLSVPPLERLVLSDCGIVLSPQSRALLSSFPQLSTLDLSVNPLGLPLDLAALPQLRYVDLANTGLSEVPAGLLNQPRLKEVFLNDNQITELPEALFDIPEESTKGYSFGNNPLSTATRERIKAYYQRAKQYFGVFVEQADLNQTRALYPNLDNEQASEFFYSLPGTLAESRTELTRREPELTNLTSDLDAWSIDIPEQSKAGTPLTAEERLEQQTRRLSLKEHLLDCWRKQAEVRTVDDEDEFSWSGSIIGDLPVTNVRFNHVSMLELRSSQNSAANVSQFLEHFPAARDLHIQDYELGTLPENVFKMPLRSLGLLDCQIVLTEHTLNRLTDMTHLEYLNLRGNPLGLTPDCSRMPALTHADLSNTGISKIPAGVLGNDNLEELDLSGNAITEMPAALMDVDPDRTLTFRGNPFTQASLERITRFYRRTGNDLGLEGLDDMPALEDELSDD</sequence>
<name>A0A1H2M9R6_PSEVA</name>
<dbReference type="InterPro" id="IPR003591">
    <property type="entry name" value="Leu-rich_rpt_typical-subtyp"/>
</dbReference>
<evidence type="ECO:0000256" key="1">
    <source>
        <dbReference type="ARBA" id="ARBA00022614"/>
    </source>
</evidence>
<dbReference type="Proteomes" id="UP000295254">
    <property type="component" value="Unassembled WGS sequence"/>
</dbReference>
<keyword evidence="2" id="KW-0677">Repeat</keyword>
<protein>
    <submittedName>
        <fullName evidence="3">Uncharacterized protein</fullName>
    </submittedName>
</protein>
<evidence type="ECO:0000256" key="2">
    <source>
        <dbReference type="ARBA" id="ARBA00022737"/>
    </source>
</evidence>